<evidence type="ECO:0000256" key="3">
    <source>
        <dbReference type="ARBA" id="ARBA00022801"/>
    </source>
</evidence>
<accession>A0A4R2PR71</accession>
<evidence type="ECO:0000313" key="9">
    <source>
        <dbReference type="Proteomes" id="UP000295399"/>
    </source>
</evidence>
<keyword evidence="3" id="KW-0378">Hydrolase</keyword>
<dbReference type="RefSeq" id="WP_132706727.1">
    <property type="nucleotide sequence ID" value="NZ_JACIGF010000001.1"/>
</dbReference>
<proteinExistence type="predicted"/>
<evidence type="ECO:0000256" key="4">
    <source>
        <dbReference type="ARBA" id="ARBA00022833"/>
    </source>
</evidence>
<dbReference type="Pfam" id="PF07521">
    <property type="entry name" value="RMMBL"/>
    <property type="match status" value="1"/>
</dbReference>
<dbReference type="InterPro" id="IPR042173">
    <property type="entry name" value="RNase_J_2"/>
</dbReference>
<dbReference type="GO" id="GO:0004527">
    <property type="term" value="F:exonuclease activity"/>
    <property type="evidence" value="ECO:0007669"/>
    <property type="project" value="UniProtKB-KW"/>
</dbReference>
<feature type="domain" description="Metallo-beta-lactamase" evidence="7">
    <location>
        <begin position="2"/>
        <end position="195"/>
    </location>
</feature>
<protein>
    <submittedName>
        <fullName evidence="8">Ribonuclease J</fullName>
    </submittedName>
</protein>
<dbReference type="CDD" id="cd07714">
    <property type="entry name" value="RNaseJ_MBL-fold"/>
    <property type="match status" value="1"/>
</dbReference>
<evidence type="ECO:0000256" key="2">
    <source>
        <dbReference type="ARBA" id="ARBA00022723"/>
    </source>
</evidence>
<dbReference type="GO" id="GO:0046872">
    <property type="term" value="F:metal ion binding"/>
    <property type="evidence" value="ECO:0007669"/>
    <property type="project" value="UniProtKB-KW"/>
</dbReference>
<dbReference type="InterPro" id="IPR036866">
    <property type="entry name" value="RibonucZ/Hydroxyglut_hydro"/>
</dbReference>
<dbReference type="Proteomes" id="UP000295399">
    <property type="component" value="Unassembled WGS sequence"/>
</dbReference>
<dbReference type="GO" id="GO:0003723">
    <property type="term" value="F:RNA binding"/>
    <property type="evidence" value="ECO:0007669"/>
    <property type="project" value="UniProtKB-KW"/>
</dbReference>
<keyword evidence="2" id="KW-0479">Metal-binding</keyword>
<evidence type="ECO:0000256" key="5">
    <source>
        <dbReference type="ARBA" id="ARBA00022839"/>
    </source>
</evidence>
<dbReference type="InterPro" id="IPR001279">
    <property type="entry name" value="Metallo-B-lactamas"/>
</dbReference>
<dbReference type="InterPro" id="IPR011108">
    <property type="entry name" value="RMMBL"/>
</dbReference>
<dbReference type="InterPro" id="IPR041636">
    <property type="entry name" value="RNase_J_C"/>
</dbReference>
<dbReference type="Gene3D" id="3.60.15.10">
    <property type="entry name" value="Ribonuclease Z/Hydroxyacylglutathione hydrolase-like"/>
    <property type="match status" value="1"/>
</dbReference>
<dbReference type="Pfam" id="PF17770">
    <property type="entry name" value="RNase_J_C"/>
    <property type="match status" value="1"/>
</dbReference>
<evidence type="ECO:0000313" key="8">
    <source>
        <dbReference type="EMBL" id="TCP38353.1"/>
    </source>
</evidence>
<keyword evidence="4" id="KW-0862">Zinc</keyword>
<keyword evidence="1" id="KW-0540">Nuclease</keyword>
<dbReference type="PANTHER" id="PTHR43694:SF1">
    <property type="entry name" value="RIBONUCLEASE J"/>
    <property type="match status" value="1"/>
</dbReference>
<evidence type="ECO:0000256" key="6">
    <source>
        <dbReference type="ARBA" id="ARBA00022884"/>
    </source>
</evidence>
<keyword evidence="6" id="KW-0694">RNA-binding</keyword>
<gene>
    <name evidence="8" type="ORF">EV659_101253</name>
</gene>
<name>A0A4R2PR71_RHOSA</name>
<reference evidence="8 9" key="1">
    <citation type="submission" date="2019-03" db="EMBL/GenBank/DDBJ databases">
        <title>Genomic Encyclopedia of Type Strains, Phase IV (KMG-IV): sequencing the most valuable type-strain genomes for metagenomic binning, comparative biology and taxonomic classification.</title>
        <authorList>
            <person name="Goeker M."/>
        </authorList>
    </citation>
    <scope>NUCLEOTIDE SEQUENCE [LARGE SCALE GENOMIC DNA]</scope>
    <source>
        <strain evidence="8 9">DSM 2132</strain>
    </source>
</reference>
<keyword evidence="5" id="KW-0269">Exonuclease</keyword>
<dbReference type="AlphaFoldDB" id="A0A4R2PR71"/>
<sequence>MNMALYHLDGRWIVVDCGMTFTGESVPGVDLIFPEPAFIEERRDALDGIVITHGHEDHIGAIAHLWPRLRVPIYATPFTGALIREKLIEHGLMDEAPLTLISPDQPLDLGPFSLRFVPVAHSIPEAHSLAIQTRHGTVFHTGDWKLDDAPPIGAPTPGDRLAEIGDAGCLALMADSTNVFNAQASGSEATVKAGLTEVIKGRSGRVVVTTFASNAGRLKSIAEVARDTGRELVLAGRSMDRIWRVADELGYLDGLPAPLTPAEGADVPADRMLICCTGCQGEPRAALARIVGGDHRDLSLSKGDLVIFSSKVIPGNEKSVGALVNRLAIRDIDVITERDAAVHVSGHPGRPEMTELYRWLRPKVAVPVHGEPRHLREHVRFAKAQGVETAIHSANGRAIRLAPGEARVVDEIATDFQYLDGTTLVPSGDPGINDRRKIGAEGHVVLTVLLDETGDLLGEPEIVVRGLPRYERGGSLETGLLDAAERAVKGMPKKRRDDEAAVAEAVRIAVRRECRNARGKNSVVDVRVIILEEEEI</sequence>
<comment type="caution">
    <text evidence="8">The sequence shown here is derived from an EMBL/GenBank/DDBJ whole genome shotgun (WGS) entry which is preliminary data.</text>
</comment>
<dbReference type="SMART" id="SM00849">
    <property type="entry name" value="Lactamase_B"/>
    <property type="match status" value="1"/>
</dbReference>
<dbReference type="InParanoid" id="A0A4R2PR71"/>
<evidence type="ECO:0000259" key="7">
    <source>
        <dbReference type="SMART" id="SM00849"/>
    </source>
</evidence>
<dbReference type="EMBL" id="SLXO01000001">
    <property type="protein sequence ID" value="TCP38353.1"/>
    <property type="molecule type" value="Genomic_DNA"/>
</dbReference>
<dbReference type="SUPFAM" id="SSF56281">
    <property type="entry name" value="Metallo-hydrolase/oxidoreductase"/>
    <property type="match status" value="1"/>
</dbReference>
<dbReference type="Pfam" id="PF22505">
    <property type="entry name" value="RNase_J_b_CASP"/>
    <property type="match status" value="1"/>
</dbReference>
<dbReference type="InterPro" id="IPR055132">
    <property type="entry name" value="RNase_J_b_CASP"/>
</dbReference>
<organism evidence="8 9">
    <name type="scientific">Rhodothalassium salexigens DSM 2132</name>
    <dbReference type="NCBI Taxonomy" id="1188247"/>
    <lineage>
        <taxon>Bacteria</taxon>
        <taxon>Pseudomonadati</taxon>
        <taxon>Pseudomonadota</taxon>
        <taxon>Alphaproteobacteria</taxon>
        <taxon>Rhodothalassiales</taxon>
        <taxon>Rhodothalassiaceae</taxon>
        <taxon>Rhodothalassium</taxon>
    </lineage>
</organism>
<dbReference type="PANTHER" id="PTHR43694">
    <property type="entry name" value="RIBONUCLEASE J"/>
    <property type="match status" value="1"/>
</dbReference>
<evidence type="ECO:0000256" key="1">
    <source>
        <dbReference type="ARBA" id="ARBA00022722"/>
    </source>
</evidence>
<dbReference type="Gene3D" id="3.10.20.580">
    <property type="match status" value="1"/>
</dbReference>
<dbReference type="OrthoDB" id="9770211at2"/>
<dbReference type="Pfam" id="PF12706">
    <property type="entry name" value="Lactamase_B_2"/>
    <property type="match status" value="1"/>
</dbReference>
<dbReference type="Gene3D" id="3.40.50.10710">
    <property type="entry name" value="Metallo-hydrolase/oxidoreductase"/>
    <property type="match status" value="1"/>
</dbReference>
<keyword evidence="9" id="KW-1185">Reference proteome</keyword>